<accession>A0A0F9B4G8</accession>
<evidence type="ECO:0000313" key="1">
    <source>
        <dbReference type="EMBL" id="KKL16769.1"/>
    </source>
</evidence>
<organism evidence="1">
    <name type="scientific">marine sediment metagenome</name>
    <dbReference type="NCBI Taxonomy" id="412755"/>
    <lineage>
        <taxon>unclassified sequences</taxon>
        <taxon>metagenomes</taxon>
        <taxon>ecological metagenomes</taxon>
    </lineage>
</organism>
<protein>
    <submittedName>
        <fullName evidence="1">Uncharacterized protein</fullName>
    </submittedName>
</protein>
<dbReference type="AlphaFoldDB" id="A0A0F9B4G8"/>
<name>A0A0F9B4G8_9ZZZZ</name>
<proteinExistence type="predicted"/>
<reference evidence="1" key="1">
    <citation type="journal article" date="2015" name="Nature">
        <title>Complex archaea that bridge the gap between prokaryotes and eukaryotes.</title>
        <authorList>
            <person name="Spang A."/>
            <person name="Saw J.H."/>
            <person name="Jorgensen S.L."/>
            <person name="Zaremba-Niedzwiedzka K."/>
            <person name="Martijn J."/>
            <person name="Lind A.E."/>
            <person name="van Eijk R."/>
            <person name="Schleper C."/>
            <person name="Guy L."/>
            <person name="Ettema T.J."/>
        </authorList>
    </citation>
    <scope>NUCLEOTIDE SEQUENCE</scope>
</reference>
<dbReference type="EMBL" id="LAZR01039534">
    <property type="protein sequence ID" value="KKL16769.1"/>
    <property type="molecule type" value="Genomic_DNA"/>
</dbReference>
<sequence length="226" mass="24950">MAIVLQSNALTNLYMLATNLGGAGVKDSFKLVASTYTSGSCIQWINSCSDEFANKVGFPLFSGSLQNYRFEGNDASEHYVAFAVEGFSDVHIYDIFYLEGPAPTDVVNVTSGSSAYGWQYETDTGLVRFTDGSRFHSHPRDIDNWWIRYHYGLNGGAVPADGIVVGTIVPADIQWAIAMMVKRKINLHQQMGMTGGTTGAGNSVTYNPDFVPREVQEIINKYRRYV</sequence>
<comment type="caution">
    <text evidence="1">The sequence shown here is derived from an EMBL/GenBank/DDBJ whole genome shotgun (WGS) entry which is preliminary data.</text>
</comment>
<gene>
    <name evidence="1" type="ORF">LCGC14_2492260</name>
</gene>